<evidence type="ECO:0000256" key="6">
    <source>
        <dbReference type="ARBA" id="ARBA00022840"/>
    </source>
</evidence>
<organism evidence="13">
    <name type="scientific">Chromera velia CCMP2878</name>
    <dbReference type="NCBI Taxonomy" id="1169474"/>
    <lineage>
        <taxon>Eukaryota</taxon>
        <taxon>Sar</taxon>
        <taxon>Alveolata</taxon>
        <taxon>Colpodellida</taxon>
        <taxon>Chromeraceae</taxon>
        <taxon>Chromera</taxon>
    </lineage>
</organism>
<dbReference type="PANTHER" id="PTHR43311:SF2">
    <property type="entry name" value="GLUTAMATE--TRNA LIGASE, MITOCHONDRIAL-RELATED"/>
    <property type="match status" value="1"/>
</dbReference>
<feature type="signal peptide" evidence="11">
    <location>
        <begin position="1"/>
        <end position="25"/>
    </location>
</feature>
<feature type="chain" id="PRO_5005191780" description="glutamate--tRNA ligase" evidence="11">
    <location>
        <begin position="26"/>
        <end position="588"/>
    </location>
</feature>
<dbReference type="InterPro" id="IPR049940">
    <property type="entry name" value="GluQ/Sye"/>
</dbReference>
<dbReference type="PRINTS" id="PR00987">
    <property type="entry name" value="TRNASYNTHGLU"/>
</dbReference>
<dbReference type="Gene3D" id="1.10.10.350">
    <property type="match status" value="1"/>
</dbReference>
<dbReference type="InterPro" id="IPR008925">
    <property type="entry name" value="aa_tRNA-synth_I_cd-bd_sf"/>
</dbReference>
<evidence type="ECO:0000256" key="10">
    <source>
        <dbReference type="RuleBase" id="RU363037"/>
    </source>
</evidence>
<dbReference type="SUPFAM" id="SSF52374">
    <property type="entry name" value="Nucleotidylyl transferase"/>
    <property type="match status" value="1"/>
</dbReference>
<evidence type="ECO:0000256" key="3">
    <source>
        <dbReference type="ARBA" id="ARBA00012835"/>
    </source>
</evidence>
<dbReference type="SUPFAM" id="SSF48163">
    <property type="entry name" value="An anticodon-binding domain of class I aminoacyl-tRNA synthetases"/>
    <property type="match status" value="1"/>
</dbReference>
<dbReference type="Pfam" id="PF00749">
    <property type="entry name" value="tRNA-synt_1c"/>
    <property type="match status" value="1"/>
</dbReference>
<evidence type="ECO:0000256" key="9">
    <source>
        <dbReference type="ARBA" id="ARBA00030865"/>
    </source>
</evidence>
<dbReference type="Gene3D" id="3.40.50.620">
    <property type="entry name" value="HUPs"/>
    <property type="match status" value="1"/>
</dbReference>
<proteinExistence type="inferred from homology"/>
<keyword evidence="7 10" id="KW-0648">Protein biosynthesis</keyword>
<accession>A0A0G4HU32</accession>
<dbReference type="PhylomeDB" id="A0A0G4HU32"/>
<dbReference type="InterPro" id="IPR033910">
    <property type="entry name" value="GluRS_core"/>
</dbReference>
<dbReference type="AlphaFoldDB" id="A0A0G4HU32"/>
<keyword evidence="5 10" id="KW-0547">Nucleotide-binding</keyword>
<dbReference type="NCBIfam" id="TIGR00464">
    <property type="entry name" value="gltX_bact"/>
    <property type="match status" value="1"/>
</dbReference>
<evidence type="ECO:0000256" key="2">
    <source>
        <dbReference type="ARBA" id="ARBA00007894"/>
    </source>
</evidence>
<dbReference type="InterPro" id="IPR020058">
    <property type="entry name" value="Glu/Gln-tRNA-synth_Ib_cat-dom"/>
</dbReference>
<comment type="subcellular location">
    <subcellularLocation>
        <location evidence="1">Mitochondrion</location>
    </subcellularLocation>
</comment>
<gene>
    <name evidence="13" type="ORF">Cvel_31597</name>
</gene>
<dbReference type="InterPro" id="IPR020751">
    <property type="entry name" value="aa-tRNA-synth_I_codon-bd_sub2"/>
</dbReference>
<dbReference type="InterPro" id="IPR004527">
    <property type="entry name" value="Glu-tRNA-ligase_bac/mito"/>
</dbReference>
<dbReference type="FunFam" id="3.40.50.620:FF:000045">
    <property type="entry name" value="Glutamate--tRNA ligase, mitochondrial"/>
    <property type="match status" value="1"/>
</dbReference>
<keyword evidence="6 10" id="KW-0067">ATP-binding</keyword>
<dbReference type="PANTHER" id="PTHR43311">
    <property type="entry name" value="GLUTAMATE--TRNA LIGASE"/>
    <property type="match status" value="1"/>
</dbReference>
<reference evidence="13" key="1">
    <citation type="submission" date="2014-11" db="EMBL/GenBank/DDBJ databases">
        <authorList>
            <person name="Otto D Thomas"/>
            <person name="Naeem Raeece"/>
        </authorList>
    </citation>
    <scope>NUCLEOTIDE SEQUENCE</scope>
</reference>
<keyword evidence="4 10" id="KW-0436">Ligase</keyword>
<dbReference type="GO" id="GO:0008270">
    <property type="term" value="F:zinc ion binding"/>
    <property type="evidence" value="ECO:0007669"/>
    <property type="project" value="InterPro"/>
</dbReference>
<dbReference type="GO" id="GO:0004818">
    <property type="term" value="F:glutamate-tRNA ligase activity"/>
    <property type="evidence" value="ECO:0007669"/>
    <property type="project" value="UniProtKB-EC"/>
</dbReference>
<dbReference type="GO" id="GO:0005739">
    <property type="term" value="C:mitochondrion"/>
    <property type="evidence" value="ECO:0007669"/>
    <property type="project" value="UniProtKB-SubCell"/>
</dbReference>
<dbReference type="VEuPathDB" id="CryptoDB:Cvel_31597"/>
<evidence type="ECO:0000256" key="1">
    <source>
        <dbReference type="ARBA" id="ARBA00004173"/>
    </source>
</evidence>
<evidence type="ECO:0000259" key="12">
    <source>
        <dbReference type="Pfam" id="PF00749"/>
    </source>
</evidence>
<evidence type="ECO:0000256" key="11">
    <source>
        <dbReference type="SAM" id="SignalP"/>
    </source>
</evidence>
<dbReference type="GO" id="GO:0000049">
    <property type="term" value="F:tRNA binding"/>
    <property type="evidence" value="ECO:0007669"/>
    <property type="project" value="InterPro"/>
</dbReference>
<dbReference type="InterPro" id="IPR014729">
    <property type="entry name" value="Rossmann-like_a/b/a_fold"/>
</dbReference>
<evidence type="ECO:0000256" key="8">
    <source>
        <dbReference type="ARBA" id="ARBA00023146"/>
    </source>
</evidence>
<dbReference type="CDD" id="cd00808">
    <property type="entry name" value="GluRS_core"/>
    <property type="match status" value="1"/>
</dbReference>
<dbReference type="InterPro" id="IPR001412">
    <property type="entry name" value="aa-tRNA-synth_I_CS"/>
</dbReference>
<dbReference type="EMBL" id="CDMZ01003860">
    <property type="protein sequence ID" value="CEM47839.1"/>
    <property type="molecule type" value="Genomic_DNA"/>
</dbReference>
<dbReference type="GO" id="GO:0005524">
    <property type="term" value="F:ATP binding"/>
    <property type="evidence" value="ECO:0007669"/>
    <property type="project" value="UniProtKB-KW"/>
</dbReference>
<name>A0A0G4HU32_9ALVE</name>
<feature type="domain" description="Glutamyl/glutaminyl-tRNA synthetase class Ib catalytic" evidence="12">
    <location>
        <begin position="64"/>
        <end position="382"/>
    </location>
</feature>
<dbReference type="HAMAP" id="MF_00022">
    <property type="entry name" value="Glu_tRNA_synth_type1"/>
    <property type="match status" value="1"/>
</dbReference>
<evidence type="ECO:0000256" key="5">
    <source>
        <dbReference type="ARBA" id="ARBA00022741"/>
    </source>
</evidence>
<dbReference type="InterPro" id="IPR000924">
    <property type="entry name" value="Glu/Gln-tRNA-synth"/>
</dbReference>
<keyword evidence="11" id="KW-0732">Signal</keyword>
<sequence length="588" mass="64464">MIPQLQRQGGMLAFLCLLLVVSSNAFLLQIPYPSRLSRGRVVLGERENAASLLQASGKEGESPVRVRFAPSPTGVLHVGGARTALYNWLLAKNRGGDSKFIVRVEDTDESRSSKESEEAILKDLKWFGLTWDEGPDVGGPQSPYRQSERTEIYKTMASRLLESGNAYPCFLTEEELEEQRQRALKEGRPARFDTWRNADPEEVKKRIERGDPYVVRFKVERGRVVSISDIVRGRVSWDCDSTVGDFVVVRSNGMPVYNFCVAVDDALMGITHVLRAEEHLTNTVKQLLVLEALGFPAPRYAHCSLILGEDRQKLSKRHGAASVGDFQRAGFLPSAMVNYLATLGWNDGTAKEIYSESELCSAFDVSRLVPSAAVFDMQKLRWMNLQHLRLLSDDEFRSVVGQALDAAGTPHDEALLGIACALLRDNLEIAGEAPSELEKWCSYDLEGTLASGEAAPLLSDDFASFAREVIADFESGDLPRAADFLGEGGEVRMEDFKSAYSSWVKGLGKRLGRKGKRLFHPARLALSGKMSGPEVFQQLLLAEAACRCGVAGSCSLSERIQRLKEVLEAGSALSPPPTGETVGSAAAA</sequence>
<protein>
    <recommendedName>
        <fullName evidence="3">glutamate--tRNA ligase</fullName>
        <ecNumber evidence="3">6.1.1.17</ecNumber>
    </recommendedName>
    <alternativeName>
        <fullName evidence="9">Glutamyl-tRNA synthetase</fullName>
    </alternativeName>
</protein>
<dbReference type="PROSITE" id="PS00178">
    <property type="entry name" value="AA_TRNA_LIGASE_I"/>
    <property type="match status" value="1"/>
</dbReference>
<evidence type="ECO:0000313" key="13">
    <source>
        <dbReference type="EMBL" id="CEM47839.1"/>
    </source>
</evidence>
<comment type="similarity">
    <text evidence="2">Belongs to the class-I aminoacyl-tRNA synthetase family. Glutamate--tRNA ligase type 1 subfamily.</text>
</comment>
<evidence type="ECO:0000256" key="4">
    <source>
        <dbReference type="ARBA" id="ARBA00022598"/>
    </source>
</evidence>
<dbReference type="EC" id="6.1.1.17" evidence="3"/>
<dbReference type="GO" id="GO:0006424">
    <property type="term" value="P:glutamyl-tRNA aminoacylation"/>
    <property type="evidence" value="ECO:0007669"/>
    <property type="project" value="InterPro"/>
</dbReference>
<evidence type="ECO:0000256" key="7">
    <source>
        <dbReference type="ARBA" id="ARBA00022917"/>
    </source>
</evidence>
<keyword evidence="8 10" id="KW-0030">Aminoacyl-tRNA synthetase</keyword>